<keyword evidence="3" id="KW-1185">Reference proteome</keyword>
<dbReference type="Proteomes" id="UP000438106">
    <property type="component" value="Unassembled WGS sequence"/>
</dbReference>
<dbReference type="AlphaFoldDB" id="A0A7X3FU70"/>
<keyword evidence="1" id="KW-0812">Transmembrane</keyword>
<feature type="transmembrane region" description="Helical" evidence="1">
    <location>
        <begin position="44"/>
        <end position="61"/>
    </location>
</feature>
<evidence type="ECO:0000256" key="1">
    <source>
        <dbReference type="SAM" id="Phobius"/>
    </source>
</evidence>
<evidence type="ECO:0000313" key="3">
    <source>
        <dbReference type="Proteomes" id="UP000438106"/>
    </source>
</evidence>
<feature type="transmembrane region" description="Helical" evidence="1">
    <location>
        <begin position="12"/>
        <end position="32"/>
    </location>
</feature>
<proteinExistence type="predicted"/>
<feature type="transmembrane region" description="Helical" evidence="1">
    <location>
        <begin position="135"/>
        <end position="156"/>
    </location>
</feature>
<sequence>MSLSPLLQSDLVIQIHAFAAIAATLLGALVLWRRKGTALHKAMGRVWVVLMLVTATSALFINDIRLIGPFSPIHLFSLFTYYTLFVGLRAIIVERNVARHRAEMQGLYIGALILAGAFTFLPGRRMHEVLFGPDAGWTQSLLVIVPVLAVSGLAWLRMRRRVQRAA</sequence>
<accession>A0A7X3FU70</accession>
<gene>
    <name evidence="2" type="ORF">GO014_17665</name>
</gene>
<dbReference type="EMBL" id="WQRF01000011">
    <property type="protein sequence ID" value="MVT00849.1"/>
    <property type="molecule type" value="Genomic_DNA"/>
</dbReference>
<keyword evidence="1" id="KW-0472">Membrane</keyword>
<comment type="caution">
    <text evidence="2">The sequence shown here is derived from an EMBL/GenBank/DDBJ whole genome shotgun (WGS) entry which is preliminary data.</text>
</comment>
<dbReference type="RefSeq" id="WP_157291641.1">
    <property type="nucleotide sequence ID" value="NZ_WQRF01000011.1"/>
</dbReference>
<evidence type="ECO:0000313" key="2">
    <source>
        <dbReference type="EMBL" id="MVT00849.1"/>
    </source>
</evidence>
<dbReference type="Pfam" id="PF10067">
    <property type="entry name" value="DUF2306"/>
    <property type="match status" value="1"/>
</dbReference>
<keyword evidence="1" id="KW-1133">Transmembrane helix</keyword>
<name>A0A7X3FU70_9HYPH</name>
<feature type="transmembrane region" description="Helical" evidence="1">
    <location>
        <begin position="105"/>
        <end position="123"/>
    </location>
</feature>
<reference evidence="2 3" key="1">
    <citation type="submission" date="2019-12" db="EMBL/GenBank/DDBJ databases">
        <title>Devosia maris sp. nov., isolated from the deep seawater.</title>
        <authorList>
            <person name="Liu Y."/>
        </authorList>
    </citation>
    <scope>NUCLEOTIDE SEQUENCE [LARGE SCALE GENOMIC DNA]</scope>
    <source>
        <strain evidence="2 3">L53-10-65</strain>
    </source>
</reference>
<organism evidence="2 3">
    <name type="scientific">Devosia marina</name>
    <dbReference type="NCBI Taxonomy" id="2683198"/>
    <lineage>
        <taxon>Bacteria</taxon>
        <taxon>Pseudomonadati</taxon>
        <taxon>Pseudomonadota</taxon>
        <taxon>Alphaproteobacteria</taxon>
        <taxon>Hyphomicrobiales</taxon>
        <taxon>Devosiaceae</taxon>
        <taxon>Devosia</taxon>
    </lineage>
</organism>
<protein>
    <submittedName>
        <fullName evidence="2">DUF2306 domain-containing protein</fullName>
    </submittedName>
</protein>
<dbReference type="InterPro" id="IPR018750">
    <property type="entry name" value="DUF2306_membrane"/>
</dbReference>
<feature type="transmembrane region" description="Helical" evidence="1">
    <location>
        <begin position="73"/>
        <end position="93"/>
    </location>
</feature>